<reference evidence="1" key="2">
    <citation type="submission" date="2020-09" db="EMBL/GenBank/DDBJ databases">
        <authorList>
            <person name="Sun Q."/>
            <person name="Ohkuma M."/>
        </authorList>
    </citation>
    <scope>NUCLEOTIDE SEQUENCE</scope>
    <source>
        <strain evidence="1">JCM 3086</strain>
    </source>
</reference>
<gene>
    <name evidence="1" type="ORF">GCM10010121_096160</name>
</gene>
<sequence>MPRRAKSWACSRPTALPPTTILLEAAKWDAMAAMAAVRGFVCEHLDDRDAVAILDESGQASAWSAG</sequence>
<name>A0A917UNC4_9ACTN</name>
<keyword evidence="2" id="KW-1185">Reference proteome</keyword>
<evidence type="ECO:0000313" key="1">
    <source>
        <dbReference type="EMBL" id="GGJ70264.1"/>
    </source>
</evidence>
<dbReference type="EMBL" id="BMQA01000119">
    <property type="protein sequence ID" value="GGJ70264.1"/>
    <property type="molecule type" value="Genomic_DNA"/>
</dbReference>
<organism evidence="1 2">
    <name type="scientific">Streptomyces brasiliensis</name>
    <dbReference type="NCBI Taxonomy" id="1954"/>
    <lineage>
        <taxon>Bacteria</taxon>
        <taxon>Bacillati</taxon>
        <taxon>Actinomycetota</taxon>
        <taxon>Actinomycetes</taxon>
        <taxon>Kitasatosporales</taxon>
        <taxon>Streptomycetaceae</taxon>
        <taxon>Streptomyces</taxon>
    </lineage>
</organism>
<protein>
    <submittedName>
        <fullName evidence="1">Uncharacterized protein</fullName>
    </submittedName>
</protein>
<proteinExistence type="predicted"/>
<accession>A0A917UNC4</accession>
<dbReference type="Proteomes" id="UP000657574">
    <property type="component" value="Unassembled WGS sequence"/>
</dbReference>
<reference evidence="1" key="1">
    <citation type="journal article" date="2014" name="Int. J. Syst. Evol. Microbiol.">
        <title>Complete genome sequence of Corynebacterium casei LMG S-19264T (=DSM 44701T), isolated from a smear-ripened cheese.</title>
        <authorList>
            <consortium name="US DOE Joint Genome Institute (JGI-PGF)"/>
            <person name="Walter F."/>
            <person name="Albersmeier A."/>
            <person name="Kalinowski J."/>
            <person name="Ruckert C."/>
        </authorList>
    </citation>
    <scope>NUCLEOTIDE SEQUENCE</scope>
    <source>
        <strain evidence="1">JCM 3086</strain>
    </source>
</reference>
<dbReference type="AlphaFoldDB" id="A0A917UNC4"/>
<comment type="caution">
    <text evidence="1">The sequence shown here is derived from an EMBL/GenBank/DDBJ whole genome shotgun (WGS) entry which is preliminary data.</text>
</comment>
<evidence type="ECO:0000313" key="2">
    <source>
        <dbReference type="Proteomes" id="UP000657574"/>
    </source>
</evidence>